<name>N1R3P6_AEGTA</name>
<dbReference type="AlphaFoldDB" id="N1R3P6"/>
<proteinExistence type="predicted"/>
<organism evidence="1">
    <name type="scientific">Aegilops tauschii</name>
    <name type="common">Tausch's goatgrass</name>
    <name type="synonym">Aegilops squarrosa</name>
    <dbReference type="NCBI Taxonomy" id="37682"/>
    <lineage>
        <taxon>Eukaryota</taxon>
        <taxon>Viridiplantae</taxon>
        <taxon>Streptophyta</taxon>
        <taxon>Embryophyta</taxon>
        <taxon>Tracheophyta</taxon>
        <taxon>Spermatophyta</taxon>
        <taxon>Magnoliopsida</taxon>
        <taxon>Liliopsida</taxon>
        <taxon>Poales</taxon>
        <taxon>Poaceae</taxon>
        <taxon>BOP clade</taxon>
        <taxon>Pooideae</taxon>
        <taxon>Triticodae</taxon>
        <taxon>Triticeae</taxon>
        <taxon>Triticinae</taxon>
        <taxon>Aegilops</taxon>
    </lineage>
</organism>
<accession>N1R3P6</accession>
<evidence type="ECO:0000313" key="1">
    <source>
        <dbReference type="EnsemblPlants" id="EMT16741"/>
    </source>
</evidence>
<reference evidence="1" key="1">
    <citation type="submission" date="2015-06" db="UniProtKB">
        <authorList>
            <consortium name="EnsemblPlants"/>
        </authorList>
    </citation>
    <scope>IDENTIFICATION</scope>
</reference>
<protein>
    <submittedName>
        <fullName evidence="1">Uncharacterized protein</fullName>
    </submittedName>
</protein>
<dbReference type="EnsemblPlants" id="EMT16741">
    <property type="protein sequence ID" value="EMT16741"/>
    <property type="gene ID" value="F775_42644"/>
</dbReference>
<sequence>MPRYQSELWEVVSLDLLRIVLLGGWNWKKPSANLPFAETSLSPTVSTWPAARASPLAEEHGGVACKRRRRPSNMWRGTMAMEKKSAMND</sequence>